<dbReference type="GO" id="GO:0005634">
    <property type="term" value="C:nucleus"/>
    <property type="evidence" value="ECO:0007669"/>
    <property type="project" value="InterPro"/>
</dbReference>
<sequence>MSVCTNGRASFFSSCLKDALETLTNLKKDGHEAFCGREINNLIELLSPKPDSALKYEPIYEARDWLISISRSLEASDKLLLRKLDVLLSLLDLMYTNQQYFSKRLFIESAHLKVIQKFLSLGLHKMAYEHVSYILDGLEIISTVPPCTKELNPALPESQEFQCYRSLVVSCWLCLLLAVTELDDESGLFLSSITVVSSCVKSMQLWIDAGIVSEKHISLVCRYVIRIIDRFVQPRYTAHMLDADVIAISGFVFSACSRSNSGQQLPYLVRRLAQNLNFTEFTQSFARASPSTIRSIETEKWLVELEHLGMRASKQGLQSKDVRIMYLIGEATGINLESVSFVQIIFLGLSLTGLCIPDDGEQLEKWIRNSRKNFEHILSQGCDASDVPRITRALDIFSCGCMKYLQEVVFRAASIHSPHLIGLLVENMVLFVDAIYNMMSVTGGNFSDSLFRKCMLNLSLTQVTLLRAYCTLTCGESEIDKEYMVSKMFSKAVKVLESDHSKIVKMALKQTTVQLLKKFSTKSASFTMRLYCAFCSMITQDMYSDPELDEISECLITFNDTCITKGMPHMAFQTSVTQLLQFRGQPQLRYLYNFELARCLCKVPESLIQPLCLEVFERNHDHELSVSAFQDLLIEHLSVWNEILRLKAPHSADLVALESKLAITLCTALCILEANETVDYKILNEILESLLFLLRRQCKRQQCDCLKPSLLRQVLAMTNENWNINEFVKQHLCLTTKCIEIKACVLSILTGQEIGDTEYMDMKIRIDELSKESNDAYAQFARQVTAKQSHEIFACVKESWINLIVTLVSIFHKLNLFDEFEQAACISSSILKMTGMRLETRSYASNIITFPISASNESLLKQDSVPVWCIQFSDFEVRVRMKIIEVCVYVTNGDLSSAFEYNTQVLNLVELVLKSYSLPYIHTGDMEAWNNEEIHSQLQNSIHYDGLTVSFAISLWQIIGLYLEIKTFHAIIMYWLGIYKPSNNSFGEALCISQRMNLPYLTAAINIRQARHLIERSLMNDAERLMHSVETLLRKARLRVTLTQLLHEALDVSLLALNCSIHHARGDASSGKIAYDALVTNLTQMMDSRDIENFTKRRSTWYIWCSFMLSRSAIDVSMYMDVNSAELLLMKSEDWMSSASLTSTVDSACSLLARSALNVRKLRKMLQTVDCCASESHKIYHETVEMLLSALELWDCSPYFVKKSAILYGALVSSTSVNTEGLTHAAHESYSASFRQRAAIDIPESALSVASASLRSKILDPEVQAHAEFPIVTLGESCLSAAFFGYDQGVAKTLMLTRCSCLASETPITIELPWPEVKYSDSVQNDMFEHFKEILNHARSCSCSEKLTRAERVAWWEERLLRDHQLHQLLISLQRDVFGPFVFLMFGEPEAHEVKESSTTLAQILSELQHVSERRGIELQKFSRHLLRLMLQYIDELRVEEISSVLRRTFIVSDSTSKQLGLLSNYAQLEREIYALAEYCKSLNCGKKRSKSKDTNIHHSTFGPIYLLLDDKVASLPWESMPKLVQHQFFRIPCVTYSDSRVINQEKYRNSHSCFDLAKTSILLNPSGDLLSTEQALTRFVVTNEEWKSITPHDLQPQHVSDILATSDLFLYFGHGSGKQYVFNSVVSNKVLYAVVVLMGCSSGAVVRLEGDLEPDGDILTYLLSGVPSILANLWDVTDRDIDRFSVNLLDTWMDGCSKDGTYSFAAASHARDSCRLRWLTGAAPIFFGSPVFLKDSRVHRSVATEK</sequence>
<dbReference type="GO" id="GO:0005737">
    <property type="term" value="C:cytoplasm"/>
    <property type="evidence" value="ECO:0007669"/>
    <property type="project" value="TreeGrafter"/>
</dbReference>
<dbReference type="GO" id="GO:0051307">
    <property type="term" value="P:meiotic chromosome separation"/>
    <property type="evidence" value="ECO:0007669"/>
    <property type="project" value="TreeGrafter"/>
</dbReference>
<evidence type="ECO:0000313" key="6">
    <source>
        <dbReference type="EMBL" id="CAD8814421.1"/>
    </source>
</evidence>
<dbReference type="InterPro" id="IPR030397">
    <property type="entry name" value="SEPARIN_core_dom"/>
</dbReference>
<dbReference type="GO" id="GO:0072686">
    <property type="term" value="C:mitotic spindle"/>
    <property type="evidence" value="ECO:0007669"/>
    <property type="project" value="TreeGrafter"/>
</dbReference>
<evidence type="ECO:0000256" key="4">
    <source>
        <dbReference type="ARBA" id="ARBA00022829"/>
    </source>
</evidence>
<dbReference type="PROSITE" id="PS51700">
    <property type="entry name" value="SEPARIN"/>
    <property type="match status" value="1"/>
</dbReference>
<evidence type="ECO:0000256" key="2">
    <source>
        <dbReference type="ARBA" id="ARBA00012489"/>
    </source>
</evidence>
<keyword evidence="4" id="KW-0159">Chromosome partition</keyword>
<evidence type="ECO:0000256" key="3">
    <source>
        <dbReference type="ARBA" id="ARBA00022801"/>
    </source>
</evidence>
<dbReference type="PANTHER" id="PTHR12792:SF0">
    <property type="entry name" value="SEPARIN"/>
    <property type="match status" value="1"/>
</dbReference>
<dbReference type="PANTHER" id="PTHR12792">
    <property type="entry name" value="EXTRA SPINDLE POLES 1-RELATED"/>
    <property type="match status" value="1"/>
</dbReference>
<name>A0A7S0Z8Z4_9CHLO</name>
<evidence type="ECO:0000259" key="5">
    <source>
        <dbReference type="PROSITE" id="PS51700"/>
    </source>
</evidence>
<keyword evidence="3" id="KW-0378">Hydrolase</keyword>
<dbReference type="InterPro" id="IPR005314">
    <property type="entry name" value="Peptidase_C50"/>
</dbReference>
<comment type="catalytic activity">
    <reaction evidence="1">
        <text>All bonds known to be hydrolyzed by this endopeptidase have arginine in P1 and an acidic residue in P4. P6 is often occupied by an acidic residue or by a hydroxy-amino-acid residue, the phosphorylation of which enhances cleavage.</text>
        <dbReference type="EC" id="3.4.22.49"/>
    </reaction>
</comment>
<feature type="domain" description="Peptidase C50" evidence="5">
    <location>
        <begin position="1557"/>
        <end position="1652"/>
    </location>
</feature>
<accession>A0A7S0Z8Z4</accession>
<dbReference type="GO" id="GO:0004197">
    <property type="term" value="F:cysteine-type endopeptidase activity"/>
    <property type="evidence" value="ECO:0007669"/>
    <property type="project" value="InterPro"/>
</dbReference>
<protein>
    <recommendedName>
        <fullName evidence="2">separase</fullName>
        <ecNumber evidence="2">3.4.22.49</ecNumber>
    </recommendedName>
</protein>
<dbReference type="EC" id="3.4.22.49" evidence="2"/>
<gene>
    <name evidence="6" type="ORF">OMED0930_LOCUS5538</name>
</gene>
<dbReference type="GO" id="GO:0006508">
    <property type="term" value="P:proteolysis"/>
    <property type="evidence" value="ECO:0007669"/>
    <property type="project" value="InterPro"/>
</dbReference>
<reference evidence="6" key="1">
    <citation type="submission" date="2021-01" db="EMBL/GenBank/DDBJ databases">
        <authorList>
            <person name="Corre E."/>
            <person name="Pelletier E."/>
            <person name="Niang G."/>
            <person name="Scheremetjew M."/>
            <person name="Finn R."/>
            <person name="Kale V."/>
            <person name="Holt S."/>
            <person name="Cochrane G."/>
            <person name="Meng A."/>
            <person name="Brown T."/>
            <person name="Cohen L."/>
        </authorList>
    </citation>
    <scope>NUCLEOTIDE SEQUENCE</scope>
    <source>
        <strain evidence="6">Clade-D-RCC1621</strain>
    </source>
</reference>
<proteinExistence type="predicted"/>
<dbReference type="Pfam" id="PF03568">
    <property type="entry name" value="Separin_C"/>
    <property type="match status" value="1"/>
</dbReference>
<organism evidence="6">
    <name type="scientific">Ostreococcus mediterraneus</name>
    <dbReference type="NCBI Taxonomy" id="1486918"/>
    <lineage>
        <taxon>Eukaryota</taxon>
        <taxon>Viridiplantae</taxon>
        <taxon>Chlorophyta</taxon>
        <taxon>Mamiellophyceae</taxon>
        <taxon>Mamiellales</taxon>
        <taxon>Bathycoccaceae</taxon>
        <taxon>Ostreococcus</taxon>
    </lineage>
</organism>
<dbReference type="EMBL" id="HBFO01007836">
    <property type="protein sequence ID" value="CAD8814421.1"/>
    <property type="molecule type" value="Transcribed_RNA"/>
</dbReference>
<evidence type="ECO:0000256" key="1">
    <source>
        <dbReference type="ARBA" id="ARBA00000451"/>
    </source>
</evidence>